<comment type="caution">
    <text evidence="3">The sequence shown here is derived from an EMBL/GenBank/DDBJ whole genome shotgun (WGS) entry which is preliminary data.</text>
</comment>
<organism evidence="3 4">
    <name type="scientific">Purpureocillium lilacinum</name>
    <name type="common">Paecilomyces lilacinus</name>
    <dbReference type="NCBI Taxonomy" id="33203"/>
    <lineage>
        <taxon>Eukaryota</taxon>
        <taxon>Fungi</taxon>
        <taxon>Dikarya</taxon>
        <taxon>Ascomycota</taxon>
        <taxon>Pezizomycotina</taxon>
        <taxon>Sordariomycetes</taxon>
        <taxon>Hypocreomycetidae</taxon>
        <taxon>Hypocreales</taxon>
        <taxon>Ophiocordycipitaceae</taxon>
        <taxon>Purpureocillium</taxon>
    </lineage>
</organism>
<gene>
    <name evidence="3" type="ORF">PCL_08709</name>
</gene>
<evidence type="ECO:0000256" key="2">
    <source>
        <dbReference type="SAM" id="Phobius"/>
    </source>
</evidence>
<dbReference type="AlphaFoldDB" id="A0A2U3EG29"/>
<keyword evidence="2" id="KW-0812">Transmembrane</keyword>
<accession>A0A2U3EG29</accession>
<feature type="region of interest" description="Disordered" evidence="1">
    <location>
        <begin position="33"/>
        <end position="247"/>
    </location>
</feature>
<feature type="transmembrane region" description="Helical" evidence="2">
    <location>
        <begin position="269"/>
        <end position="290"/>
    </location>
</feature>
<sequence length="443" mass="47064">MWFPRDELPKFPKPKDLAEGLLDIPEELGKAGKDFIGGLIKGPKDKGPPGPDGKSKGPPDTVPTEVLPVSPLPSEPATTESEETTLPTSTIPTPIASSSEAPTTPTTTSSSTSATTTTTIEDAPSSIASQPSGSSETTPIRQQPAGPPASETAILPTSSITKARSPVGGSPKTTTTSVETTRPASTSQPQSQPQSTSPTSTLVPTTPRPIQTVSSDTTTQSAAAPQGIPTSSFFTTTRPATAATRTPLYPTPIANVDGGRSDLKGGHKAAIALGTILTVGLLALAILLFFRRRRRRQERHRLPDSFAPTKEWPSGVQRLADKLHIPIPSRSARTREPLDDMGEPLVRDTMEARSYPFGFHFGPAKVTPVGTKAVGIQGEPGRRRSWWNPLALNPWISEPPRREPLARGPRLQVTPPDDAGHQGTGNITHVIQCQRIQSHGRPF</sequence>
<dbReference type="EMBL" id="LCWV01000004">
    <property type="protein sequence ID" value="PWI73433.1"/>
    <property type="molecule type" value="Genomic_DNA"/>
</dbReference>
<dbReference type="Proteomes" id="UP000245956">
    <property type="component" value="Unassembled WGS sequence"/>
</dbReference>
<protein>
    <submittedName>
        <fullName evidence="3">Uncharacterized protein</fullName>
    </submittedName>
</protein>
<evidence type="ECO:0000256" key="1">
    <source>
        <dbReference type="SAM" id="MobiDB-lite"/>
    </source>
</evidence>
<feature type="compositionally biased region" description="Low complexity" evidence="1">
    <location>
        <begin position="75"/>
        <end position="135"/>
    </location>
</feature>
<name>A0A2U3EG29_PURLI</name>
<keyword evidence="2" id="KW-0472">Membrane</keyword>
<feature type="compositionally biased region" description="Polar residues" evidence="1">
    <location>
        <begin position="208"/>
        <end position="223"/>
    </location>
</feature>
<proteinExistence type="predicted"/>
<evidence type="ECO:0000313" key="3">
    <source>
        <dbReference type="EMBL" id="PWI73433.1"/>
    </source>
</evidence>
<reference evidence="3 4" key="1">
    <citation type="journal article" date="2016" name="Front. Microbiol.">
        <title>Genome and transcriptome sequences reveal the specific parasitism of the nematophagous Purpureocillium lilacinum 36-1.</title>
        <authorList>
            <person name="Xie J."/>
            <person name="Li S."/>
            <person name="Mo C."/>
            <person name="Xiao X."/>
            <person name="Peng D."/>
            <person name="Wang G."/>
            <person name="Xiao Y."/>
        </authorList>
    </citation>
    <scope>NUCLEOTIDE SEQUENCE [LARGE SCALE GENOMIC DNA]</scope>
    <source>
        <strain evidence="3 4">36-1</strain>
    </source>
</reference>
<feature type="compositionally biased region" description="Low complexity" evidence="1">
    <location>
        <begin position="229"/>
        <end position="247"/>
    </location>
</feature>
<evidence type="ECO:0000313" key="4">
    <source>
        <dbReference type="Proteomes" id="UP000245956"/>
    </source>
</evidence>
<feature type="compositionally biased region" description="Basic and acidic residues" evidence="1">
    <location>
        <begin position="42"/>
        <end position="57"/>
    </location>
</feature>
<keyword evidence="2" id="KW-1133">Transmembrane helix</keyword>
<feature type="compositionally biased region" description="Low complexity" evidence="1">
    <location>
        <begin position="173"/>
        <end position="205"/>
    </location>
</feature>